<organism evidence="2 3">
    <name type="scientific">Yarrowia lipolytica</name>
    <name type="common">Candida lipolytica</name>
    <dbReference type="NCBI Taxonomy" id="4952"/>
    <lineage>
        <taxon>Eukaryota</taxon>
        <taxon>Fungi</taxon>
        <taxon>Dikarya</taxon>
        <taxon>Ascomycota</taxon>
        <taxon>Saccharomycotina</taxon>
        <taxon>Dipodascomycetes</taxon>
        <taxon>Dipodascales</taxon>
        <taxon>Dipodascales incertae sedis</taxon>
        <taxon>Yarrowia</taxon>
    </lineage>
</organism>
<evidence type="ECO:0000313" key="3">
    <source>
        <dbReference type="Proteomes" id="UP000182444"/>
    </source>
</evidence>
<proteinExistence type="predicted"/>
<dbReference type="EMBL" id="CP017556">
    <property type="protein sequence ID" value="AOW04365.1"/>
    <property type="molecule type" value="Genomic_DNA"/>
</dbReference>
<evidence type="ECO:0000256" key="1">
    <source>
        <dbReference type="SAM" id="Phobius"/>
    </source>
</evidence>
<sequence length="166" mass="18746">MIFQKYAVRRLAGGARADWRGWAVAGRVPVAMAPGVLYGAIINTGFDNRLVNGSCLALDFIPRVSLRCVFIYIFIFFTFYGFISEATIPRQTSVGCFGGCGSETAQGVLRRKKERLGEKEAREVWGAEQSAKMRVFPFRRVFLWVNKWRTGATNDPILYSMAIMRE</sequence>
<keyword evidence="1" id="KW-0812">Transmembrane</keyword>
<dbReference type="AlphaFoldDB" id="A0A1D8NFF4"/>
<dbReference type="GeneID" id="94583404"/>
<reference evidence="2 3" key="1">
    <citation type="journal article" date="2016" name="PLoS ONE">
        <title>Sequence Assembly of Yarrowia lipolytica Strain W29/CLIB89 Shows Transposable Element Diversity.</title>
        <authorList>
            <person name="Magnan C."/>
            <person name="Yu J."/>
            <person name="Chang I."/>
            <person name="Jahn E."/>
            <person name="Kanomata Y."/>
            <person name="Wu J."/>
            <person name="Zeller M."/>
            <person name="Oakes M."/>
            <person name="Baldi P."/>
            <person name="Sandmeyer S."/>
        </authorList>
    </citation>
    <scope>NUCLEOTIDE SEQUENCE [LARGE SCALE GENOMIC DNA]</scope>
    <source>
        <strain evidence="3">CLIB89(W29)</strain>
    </source>
</reference>
<feature type="transmembrane region" description="Helical" evidence="1">
    <location>
        <begin position="64"/>
        <end position="83"/>
    </location>
</feature>
<gene>
    <name evidence="2" type="ORF">YALI1_D25877g</name>
</gene>
<dbReference type="Proteomes" id="UP000182444">
    <property type="component" value="Chromosome 1D"/>
</dbReference>
<dbReference type="RefSeq" id="XP_068138892.1">
    <property type="nucleotide sequence ID" value="XM_068282791.1"/>
</dbReference>
<dbReference type="VEuPathDB" id="FungiDB:YALI1_D25877g"/>
<evidence type="ECO:0000313" key="2">
    <source>
        <dbReference type="EMBL" id="AOW04365.1"/>
    </source>
</evidence>
<protein>
    <submittedName>
        <fullName evidence="2">Uncharacterized protein</fullName>
    </submittedName>
</protein>
<name>A0A1D8NFF4_YARLL</name>
<keyword evidence="1" id="KW-0472">Membrane</keyword>
<keyword evidence="1" id="KW-1133">Transmembrane helix</keyword>
<feature type="transmembrane region" description="Helical" evidence="1">
    <location>
        <begin position="21"/>
        <end position="44"/>
    </location>
</feature>
<accession>A0A1D8NFF4</accession>